<evidence type="ECO:0000313" key="1">
    <source>
        <dbReference type="EMBL" id="SFJ99253.1"/>
    </source>
</evidence>
<dbReference type="Gene3D" id="3.30.450.20">
    <property type="entry name" value="PAS domain"/>
    <property type="match status" value="1"/>
</dbReference>
<evidence type="ECO:0000313" key="2">
    <source>
        <dbReference type="Proteomes" id="UP000183299"/>
    </source>
</evidence>
<keyword evidence="2" id="KW-1185">Reference proteome</keyword>
<dbReference type="AlphaFoldDB" id="A0A1I3VWD9"/>
<protein>
    <submittedName>
        <fullName evidence="1">Uncharacterized protein</fullName>
    </submittedName>
</protein>
<dbReference type="GeneID" id="98666596"/>
<name>A0A1I3VWD9_9RHOB</name>
<sequence>MRPDSLCFPLMSRTRHSLLRLSFRGYAILSAALLLWVGGLLPAMASESGDKTRVEEALRSYFETEMADLIKESLLLVALREQNARTAELSDAEILDLDQQWREQLQQEEQPLLDTVLKGRPAELLLNKVAMAGGEISELFVMDARGLNVASATATSDYWQGDEAKFQKSFGQGANGMEIGEIEFDPSTGVSQAQVSATITDPTSGEPIGAVTVGLVVDLLL</sequence>
<organism evidence="1 2">
    <name type="scientific">Celeribacter halophilus</name>
    <dbReference type="NCBI Taxonomy" id="576117"/>
    <lineage>
        <taxon>Bacteria</taxon>
        <taxon>Pseudomonadati</taxon>
        <taxon>Pseudomonadota</taxon>
        <taxon>Alphaproteobacteria</taxon>
        <taxon>Rhodobacterales</taxon>
        <taxon>Roseobacteraceae</taxon>
        <taxon>Celeribacter</taxon>
    </lineage>
</organism>
<accession>A0A1I3VWD9</accession>
<proteinExistence type="predicted"/>
<gene>
    <name evidence="1" type="ORF">SAMN04488138_11815</name>
</gene>
<dbReference type="STRING" id="576117.SAMN04488138_11815"/>
<dbReference type="OrthoDB" id="195732at2"/>
<dbReference type="Proteomes" id="UP000183299">
    <property type="component" value="Unassembled WGS sequence"/>
</dbReference>
<reference evidence="1 2" key="1">
    <citation type="submission" date="2016-10" db="EMBL/GenBank/DDBJ databases">
        <authorList>
            <person name="de Groot N.N."/>
        </authorList>
    </citation>
    <scope>NUCLEOTIDE SEQUENCE [LARGE SCALE GENOMIC DNA]</scope>
    <source>
        <strain evidence="1 2">CGMCC 1.8891</strain>
    </source>
</reference>
<dbReference type="RefSeq" id="WP_139222519.1">
    <property type="nucleotide sequence ID" value="NZ_FORY01000018.1"/>
</dbReference>
<dbReference type="EMBL" id="FORY01000018">
    <property type="protein sequence ID" value="SFJ99253.1"/>
    <property type="molecule type" value="Genomic_DNA"/>
</dbReference>